<name>A0AAV7WKW2_PLEWA</name>
<feature type="region of interest" description="Disordered" evidence="1">
    <location>
        <begin position="110"/>
        <end position="136"/>
    </location>
</feature>
<evidence type="ECO:0000256" key="1">
    <source>
        <dbReference type="SAM" id="MobiDB-lite"/>
    </source>
</evidence>
<sequence length="136" mass="15165">MFSLPPGDCIPADCCWQPDDLDVSKTQERRALTTAKASERQRAKHLNLLMGETIILKDCHPGWKFRTPFEPDVWRVQKVEGTMLTAVRGGRRVTRNILWFRKVVPGKDIADAGSTDEEGGVLEMGGASQFGSPHED</sequence>
<proteinExistence type="predicted"/>
<comment type="caution">
    <text evidence="2">The sequence shown here is derived from an EMBL/GenBank/DDBJ whole genome shotgun (WGS) entry which is preliminary data.</text>
</comment>
<protein>
    <submittedName>
        <fullName evidence="2">Uncharacterized protein</fullName>
    </submittedName>
</protein>
<dbReference type="Proteomes" id="UP001066276">
    <property type="component" value="Chromosome 1_1"/>
</dbReference>
<organism evidence="2 3">
    <name type="scientific">Pleurodeles waltl</name>
    <name type="common">Iberian ribbed newt</name>
    <dbReference type="NCBI Taxonomy" id="8319"/>
    <lineage>
        <taxon>Eukaryota</taxon>
        <taxon>Metazoa</taxon>
        <taxon>Chordata</taxon>
        <taxon>Craniata</taxon>
        <taxon>Vertebrata</taxon>
        <taxon>Euteleostomi</taxon>
        <taxon>Amphibia</taxon>
        <taxon>Batrachia</taxon>
        <taxon>Caudata</taxon>
        <taxon>Salamandroidea</taxon>
        <taxon>Salamandridae</taxon>
        <taxon>Pleurodelinae</taxon>
        <taxon>Pleurodeles</taxon>
    </lineage>
</organism>
<dbReference type="EMBL" id="JANPWB010000001">
    <property type="protein sequence ID" value="KAJ1213356.1"/>
    <property type="molecule type" value="Genomic_DNA"/>
</dbReference>
<dbReference type="AlphaFoldDB" id="A0AAV7WKW2"/>
<evidence type="ECO:0000313" key="3">
    <source>
        <dbReference type="Proteomes" id="UP001066276"/>
    </source>
</evidence>
<keyword evidence="3" id="KW-1185">Reference proteome</keyword>
<evidence type="ECO:0000313" key="2">
    <source>
        <dbReference type="EMBL" id="KAJ1213356.1"/>
    </source>
</evidence>
<reference evidence="2" key="1">
    <citation type="journal article" date="2022" name="bioRxiv">
        <title>Sequencing and chromosome-scale assembly of the giantPleurodeles waltlgenome.</title>
        <authorList>
            <person name="Brown T."/>
            <person name="Elewa A."/>
            <person name="Iarovenko S."/>
            <person name="Subramanian E."/>
            <person name="Araus A.J."/>
            <person name="Petzold A."/>
            <person name="Susuki M."/>
            <person name="Suzuki K.-i.T."/>
            <person name="Hayashi T."/>
            <person name="Toyoda A."/>
            <person name="Oliveira C."/>
            <person name="Osipova E."/>
            <person name="Leigh N.D."/>
            <person name="Simon A."/>
            <person name="Yun M.H."/>
        </authorList>
    </citation>
    <scope>NUCLEOTIDE SEQUENCE</scope>
    <source>
        <strain evidence="2">20211129_DDA</strain>
        <tissue evidence="2">Liver</tissue>
    </source>
</reference>
<accession>A0AAV7WKW2</accession>
<gene>
    <name evidence="2" type="ORF">NDU88_000994</name>
</gene>